<keyword evidence="3" id="KW-1185">Reference proteome</keyword>
<gene>
    <name evidence="2" type="ORF">NDU88_001529</name>
</gene>
<feature type="compositionally biased region" description="Polar residues" evidence="1">
    <location>
        <begin position="35"/>
        <end position="53"/>
    </location>
</feature>
<evidence type="ECO:0000313" key="3">
    <source>
        <dbReference type="Proteomes" id="UP001066276"/>
    </source>
</evidence>
<evidence type="ECO:0000313" key="2">
    <source>
        <dbReference type="EMBL" id="KAJ1081347.1"/>
    </source>
</evidence>
<sequence length="95" mass="10290">MAIPTPCNLASRSIQQSRAGRPRRDIWYRPHPCTRSITSASQESAGLASQQQGDPREQPAALQGLRDSASRQAAASLAPGHVPLRPPDPLWNTPQ</sequence>
<dbReference type="EMBL" id="JANPWB010000016">
    <property type="protein sequence ID" value="KAJ1081347.1"/>
    <property type="molecule type" value="Genomic_DNA"/>
</dbReference>
<organism evidence="2 3">
    <name type="scientific">Pleurodeles waltl</name>
    <name type="common">Iberian ribbed newt</name>
    <dbReference type="NCBI Taxonomy" id="8319"/>
    <lineage>
        <taxon>Eukaryota</taxon>
        <taxon>Metazoa</taxon>
        <taxon>Chordata</taxon>
        <taxon>Craniata</taxon>
        <taxon>Vertebrata</taxon>
        <taxon>Euteleostomi</taxon>
        <taxon>Amphibia</taxon>
        <taxon>Batrachia</taxon>
        <taxon>Caudata</taxon>
        <taxon>Salamandroidea</taxon>
        <taxon>Salamandridae</taxon>
        <taxon>Pleurodelinae</taxon>
        <taxon>Pleurodeles</taxon>
    </lineage>
</organism>
<feature type="compositionally biased region" description="Polar residues" evidence="1">
    <location>
        <begin position="8"/>
        <end position="18"/>
    </location>
</feature>
<dbReference type="Proteomes" id="UP001066276">
    <property type="component" value="Chromosome 12"/>
</dbReference>
<feature type="region of interest" description="Disordered" evidence="1">
    <location>
        <begin position="1"/>
        <end position="95"/>
    </location>
</feature>
<reference evidence="2" key="1">
    <citation type="journal article" date="2022" name="bioRxiv">
        <title>Sequencing and chromosome-scale assembly of the giantPleurodeles waltlgenome.</title>
        <authorList>
            <person name="Brown T."/>
            <person name="Elewa A."/>
            <person name="Iarovenko S."/>
            <person name="Subramanian E."/>
            <person name="Araus A.J."/>
            <person name="Petzold A."/>
            <person name="Susuki M."/>
            <person name="Suzuki K.-i.T."/>
            <person name="Hayashi T."/>
            <person name="Toyoda A."/>
            <person name="Oliveira C."/>
            <person name="Osipova E."/>
            <person name="Leigh N.D."/>
            <person name="Simon A."/>
            <person name="Yun M.H."/>
        </authorList>
    </citation>
    <scope>NUCLEOTIDE SEQUENCE</scope>
    <source>
        <strain evidence="2">20211129_DDA</strain>
        <tissue evidence="2">Liver</tissue>
    </source>
</reference>
<name>A0AAV7KT53_PLEWA</name>
<proteinExistence type="predicted"/>
<dbReference type="AlphaFoldDB" id="A0AAV7KT53"/>
<comment type="caution">
    <text evidence="2">The sequence shown here is derived from an EMBL/GenBank/DDBJ whole genome shotgun (WGS) entry which is preliminary data.</text>
</comment>
<protein>
    <submittedName>
        <fullName evidence="2">Uncharacterized protein</fullName>
    </submittedName>
</protein>
<accession>A0AAV7KT53</accession>
<evidence type="ECO:0000256" key="1">
    <source>
        <dbReference type="SAM" id="MobiDB-lite"/>
    </source>
</evidence>